<dbReference type="PANTHER" id="PTHR12526">
    <property type="entry name" value="GLYCOSYLTRANSFERASE"/>
    <property type="match status" value="1"/>
</dbReference>
<dbReference type="InterPro" id="IPR028098">
    <property type="entry name" value="Glyco_trans_4-like_N"/>
</dbReference>
<evidence type="ECO:0000256" key="1">
    <source>
        <dbReference type="ARBA" id="ARBA00022676"/>
    </source>
</evidence>
<dbReference type="AlphaFoldDB" id="A0A9E4K2H2"/>
<evidence type="ECO:0000313" key="6">
    <source>
        <dbReference type="Proteomes" id="UP000886687"/>
    </source>
</evidence>
<reference evidence="5" key="1">
    <citation type="journal article" date="2021" name="Proc. Natl. Acad. Sci. U.S.A.">
        <title>Global biogeography of chemosynthetic symbionts reveals both localized and globally distributed symbiont groups. .</title>
        <authorList>
            <person name="Osvatic J.T."/>
            <person name="Wilkins L.G.E."/>
            <person name="Leibrecht L."/>
            <person name="Leray M."/>
            <person name="Zauner S."/>
            <person name="Polzin J."/>
            <person name="Camacho Y."/>
            <person name="Gros O."/>
            <person name="van Gils J.A."/>
            <person name="Eisen J.A."/>
            <person name="Petersen J.M."/>
            <person name="Yuen B."/>
        </authorList>
    </citation>
    <scope>NUCLEOTIDE SEQUENCE</scope>
    <source>
        <strain evidence="5">MAGL173</strain>
    </source>
</reference>
<dbReference type="GO" id="GO:1901135">
    <property type="term" value="P:carbohydrate derivative metabolic process"/>
    <property type="evidence" value="ECO:0007669"/>
    <property type="project" value="UniProtKB-ARBA"/>
</dbReference>
<dbReference type="SUPFAM" id="SSF53756">
    <property type="entry name" value="UDP-Glycosyltransferase/glycogen phosphorylase"/>
    <property type="match status" value="1"/>
</dbReference>
<evidence type="ECO:0000259" key="4">
    <source>
        <dbReference type="Pfam" id="PF13579"/>
    </source>
</evidence>
<protein>
    <submittedName>
        <fullName evidence="5">Glycosyltransferase family 4 protein</fullName>
    </submittedName>
</protein>
<dbReference type="Pfam" id="PF13579">
    <property type="entry name" value="Glyco_trans_4_4"/>
    <property type="match status" value="1"/>
</dbReference>
<proteinExistence type="predicted"/>
<accession>A0A9E4K2H2</accession>
<comment type="caution">
    <text evidence="5">The sequence shown here is derived from an EMBL/GenBank/DDBJ whole genome shotgun (WGS) entry which is preliminary data.</text>
</comment>
<dbReference type="Pfam" id="PF00534">
    <property type="entry name" value="Glycos_transf_1"/>
    <property type="match status" value="1"/>
</dbReference>
<organism evidence="5 6">
    <name type="scientific">Candidatus Thiodiazotropha lotti</name>
    <dbReference type="NCBI Taxonomy" id="2792787"/>
    <lineage>
        <taxon>Bacteria</taxon>
        <taxon>Pseudomonadati</taxon>
        <taxon>Pseudomonadota</taxon>
        <taxon>Gammaproteobacteria</taxon>
        <taxon>Chromatiales</taxon>
        <taxon>Sedimenticolaceae</taxon>
        <taxon>Candidatus Thiodiazotropha</taxon>
    </lineage>
</organism>
<dbReference type="Proteomes" id="UP000886687">
    <property type="component" value="Unassembled WGS sequence"/>
</dbReference>
<dbReference type="InterPro" id="IPR001296">
    <property type="entry name" value="Glyco_trans_1"/>
</dbReference>
<evidence type="ECO:0000259" key="3">
    <source>
        <dbReference type="Pfam" id="PF00534"/>
    </source>
</evidence>
<dbReference type="PANTHER" id="PTHR12526:SF629">
    <property type="entry name" value="TEICHURONIC ACID BIOSYNTHESIS GLYCOSYLTRANSFERASE TUAH-RELATED"/>
    <property type="match status" value="1"/>
</dbReference>
<dbReference type="Gene3D" id="3.40.50.2000">
    <property type="entry name" value="Glycogen Phosphorylase B"/>
    <property type="match status" value="2"/>
</dbReference>
<feature type="domain" description="Glycosyltransferase subfamily 4-like N-terminal" evidence="4">
    <location>
        <begin position="15"/>
        <end position="189"/>
    </location>
</feature>
<dbReference type="CDD" id="cd03794">
    <property type="entry name" value="GT4_WbuB-like"/>
    <property type="match status" value="1"/>
</dbReference>
<keyword evidence="2" id="KW-0808">Transferase</keyword>
<evidence type="ECO:0000313" key="5">
    <source>
        <dbReference type="EMBL" id="MCG7938230.1"/>
    </source>
</evidence>
<dbReference type="EMBL" id="JAEPDI010000002">
    <property type="protein sequence ID" value="MCG7938230.1"/>
    <property type="molecule type" value="Genomic_DNA"/>
</dbReference>
<sequence>MKILYLWDADYPWDVRVEKICKSLHANGHDVHIAARNLKKQQQREVNDGLVIHRLPVWKSDRLNYIFSFPLFFSPVWMRFLRKIVTEEGIDLVMVRDLPLAISGIWIAKQFNIPSVLDMAEDYVALVKSIWDNRKFQSLNLIVRNPYFAKLVERYSLPKFDRIMIVVDEAKNVVLDAGVEEQNIVLVGNTPNIEKTRQRSDSNSDHDENINRITEAYSLIYTGGVTLGRGIQEVVKIIPDIVERIPDFLLVVVGAGYAVERLKKMAAELGVEKRIIWSGWVDHNELYKYINAANIGIIPHYRSTHVDTTIPNKIFDYMACGLPVIASDSPPMKRVVEESNVGRAYQCKDGDSLRQAIIEIFESKEDYGANGIKAVEEIYNWNVDESRLLTMIESIN</sequence>
<gene>
    <name evidence="5" type="ORF">JAZ04_05140</name>
</gene>
<keyword evidence="1" id="KW-0328">Glycosyltransferase</keyword>
<name>A0A9E4K2H2_9GAMM</name>
<dbReference type="GO" id="GO:0016757">
    <property type="term" value="F:glycosyltransferase activity"/>
    <property type="evidence" value="ECO:0007669"/>
    <property type="project" value="UniProtKB-KW"/>
</dbReference>
<feature type="domain" description="Glycosyl transferase family 1" evidence="3">
    <location>
        <begin position="214"/>
        <end position="366"/>
    </location>
</feature>
<evidence type="ECO:0000256" key="2">
    <source>
        <dbReference type="ARBA" id="ARBA00022679"/>
    </source>
</evidence>